<feature type="compositionally biased region" description="Acidic residues" evidence="1">
    <location>
        <begin position="227"/>
        <end position="236"/>
    </location>
</feature>
<evidence type="ECO:0000313" key="3">
    <source>
        <dbReference type="EMBL" id="HIZ37817.1"/>
    </source>
</evidence>
<reference evidence="3" key="2">
    <citation type="submission" date="2021-04" db="EMBL/GenBank/DDBJ databases">
        <authorList>
            <person name="Gilroy R."/>
        </authorList>
    </citation>
    <scope>NUCLEOTIDE SEQUENCE</scope>
    <source>
        <strain evidence="3">ChiGjej4B4-7305</strain>
    </source>
</reference>
<gene>
    <name evidence="3" type="ORF">H9815_18730</name>
</gene>
<evidence type="ECO:0000313" key="4">
    <source>
        <dbReference type="Proteomes" id="UP000824037"/>
    </source>
</evidence>
<dbReference type="AlphaFoldDB" id="A0A9D2EIG0"/>
<evidence type="ECO:0000256" key="1">
    <source>
        <dbReference type="SAM" id="MobiDB-lite"/>
    </source>
</evidence>
<evidence type="ECO:0008006" key="5">
    <source>
        <dbReference type="Google" id="ProtNLM"/>
    </source>
</evidence>
<name>A0A9D2EIG0_9MICO</name>
<protein>
    <recommendedName>
        <fullName evidence="5">Polysaccharide chain length determinant N-terminal domain-containing protein</fullName>
    </recommendedName>
</protein>
<sequence length="276" mass="29160">MGTVAGQQRATREVALVDVWRITLAAIRRWYILIPLLAVTGWGAWVAGEGIHPEYEVQATAMLLPGTTVSEVPNPYGGIDEANQAVGIVLSSAESLSQIAAQGLSTEYTVTPESRSNILRFSVRADDPETAVATGTALLDLVRNELSTRQDEAGVPSSSQIGIDVLAAPAVLDVVYEGKLRVQAIIGLLGASIALVVAVLFDDIVGLVKRRRRRRADLDTAPKPVEDEAAAEEPDQGAEHGAGEDEAQPRTSDYPGAPAADDGRRESAKVSSTIGD</sequence>
<accession>A0A9D2EIG0</accession>
<comment type="caution">
    <text evidence="3">The sequence shown here is derived from an EMBL/GenBank/DDBJ whole genome shotgun (WGS) entry which is preliminary data.</text>
</comment>
<dbReference type="EMBL" id="DXBY01000322">
    <property type="protein sequence ID" value="HIZ37817.1"/>
    <property type="molecule type" value="Genomic_DNA"/>
</dbReference>
<feature type="transmembrane region" description="Helical" evidence="2">
    <location>
        <begin position="30"/>
        <end position="48"/>
    </location>
</feature>
<keyword evidence="2" id="KW-0812">Transmembrane</keyword>
<keyword evidence="2" id="KW-1133">Transmembrane helix</keyword>
<dbReference type="Proteomes" id="UP000824037">
    <property type="component" value="Unassembled WGS sequence"/>
</dbReference>
<feature type="region of interest" description="Disordered" evidence="1">
    <location>
        <begin position="218"/>
        <end position="276"/>
    </location>
</feature>
<organism evidence="3 4">
    <name type="scientific">Candidatus Ruania gallistercoris</name>
    <dbReference type="NCBI Taxonomy" id="2838746"/>
    <lineage>
        <taxon>Bacteria</taxon>
        <taxon>Bacillati</taxon>
        <taxon>Actinomycetota</taxon>
        <taxon>Actinomycetes</taxon>
        <taxon>Micrococcales</taxon>
        <taxon>Ruaniaceae</taxon>
        <taxon>Ruania</taxon>
    </lineage>
</organism>
<reference evidence="3" key="1">
    <citation type="journal article" date="2021" name="PeerJ">
        <title>Extensive microbial diversity within the chicken gut microbiome revealed by metagenomics and culture.</title>
        <authorList>
            <person name="Gilroy R."/>
            <person name="Ravi A."/>
            <person name="Getino M."/>
            <person name="Pursley I."/>
            <person name="Horton D.L."/>
            <person name="Alikhan N.F."/>
            <person name="Baker D."/>
            <person name="Gharbi K."/>
            <person name="Hall N."/>
            <person name="Watson M."/>
            <person name="Adriaenssens E.M."/>
            <person name="Foster-Nyarko E."/>
            <person name="Jarju S."/>
            <person name="Secka A."/>
            <person name="Antonio M."/>
            <person name="Oren A."/>
            <person name="Chaudhuri R.R."/>
            <person name="La Ragione R."/>
            <person name="Hildebrand F."/>
            <person name="Pallen M.J."/>
        </authorList>
    </citation>
    <scope>NUCLEOTIDE SEQUENCE</scope>
    <source>
        <strain evidence="3">ChiGjej4B4-7305</strain>
    </source>
</reference>
<keyword evidence="2" id="KW-0472">Membrane</keyword>
<evidence type="ECO:0000256" key="2">
    <source>
        <dbReference type="SAM" id="Phobius"/>
    </source>
</evidence>
<feature type="transmembrane region" description="Helical" evidence="2">
    <location>
        <begin position="182"/>
        <end position="205"/>
    </location>
</feature>
<proteinExistence type="predicted"/>